<evidence type="ECO:0000313" key="2">
    <source>
        <dbReference type="Proteomes" id="UP001610444"/>
    </source>
</evidence>
<name>A0ABR4L3U2_9EURO</name>
<dbReference type="Proteomes" id="UP001610444">
    <property type="component" value="Unassembled WGS sequence"/>
</dbReference>
<sequence length="232" mass="25800">MANTLLKLGSQAQGFTLTSKGYLQPATGTVKEILTFKLYLCVEPITAQDISESVLQTPADLEKRQHTTWVFKDGPPRLCKRTFGYGFGSMAPVQQIKMGDICDGFVETPGDTLRAARGKVYSIITFPLIVMTNPRDAKEERESRDVLLNKEDLMRLALYDNCDFKLPDAKGIGMGLWIAGDDKLVRWSKGRVCHVAKDMSIALVTEEGKEEVETLCFARNPWTGTKAALGFR</sequence>
<protein>
    <submittedName>
        <fullName evidence="1">Uncharacterized protein</fullName>
    </submittedName>
</protein>
<proteinExistence type="predicted"/>
<evidence type="ECO:0000313" key="1">
    <source>
        <dbReference type="EMBL" id="KAL2859195.1"/>
    </source>
</evidence>
<keyword evidence="2" id="KW-1185">Reference proteome</keyword>
<reference evidence="1 2" key="1">
    <citation type="submission" date="2024-07" db="EMBL/GenBank/DDBJ databases">
        <title>Section-level genome sequencing and comparative genomics of Aspergillus sections Usti and Cavernicolus.</title>
        <authorList>
            <consortium name="Lawrence Berkeley National Laboratory"/>
            <person name="Nybo J.L."/>
            <person name="Vesth T.C."/>
            <person name="Theobald S."/>
            <person name="Frisvad J.C."/>
            <person name="Larsen T.O."/>
            <person name="Kjaerboelling I."/>
            <person name="Rothschild-Mancinelli K."/>
            <person name="Lyhne E.K."/>
            <person name="Kogle M.E."/>
            <person name="Barry K."/>
            <person name="Clum A."/>
            <person name="Na H."/>
            <person name="Ledsgaard L."/>
            <person name="Lin J."/>
            <person name="Lipzen A."/>
            <person name="Kuo A."/>
            <person name="Riley R."/>
            <person name="Mondo S."/>
            <person name="LaButti K."/>
            <person name="Haridas S."/>
            <person name="Pangalinan J."/>
            <person name="Salamov A.A."/>
            <person name="Simmons B.A."/>
            <person name="Magnuson J.K."/>
            <person name="Chen J."/>
            <person name="Drula E."/>
            <person name="Henrissat B."/>
            <person name="Wiebenga A."/>
            <person name="Lubbers R.J."/>
            <person name="Gomes A.C."/>
            <person name="Macurrencykelacurrency M.R."/>
            <person name="Stajich J."/>
            <person name="Grigoriev I.V."/>
            <person name="Mortensen U.H."/>
            <person name="De vries R.P."/>
            <person name="Baker S.E."/>
            <person name="Andersen M.R."/>
        </authorList>
    </citation>
    <scope>NUCLEOTIDE SEQUENCE [LARGE SCALE GENOMIC DNA]</scope>
    <source>
        <strain evidence="1 2">CBS 756.74</strain>
    </source>
</reference>
<accession>A0ABR4L3U2</accession>
<organism evidence="1 2">
    <name type="scientific">Aspergillus pseudodeflectus</name>
    <dbReference type="NCBI Taxonomy" id="176178"/>
    <lineage>
        <taxon>Eukaryota</taxon>
        <taxon>Fungi</taxon>
        <taxon>Dikarya</taxon>
        <taxon>Ascomycota</taxon>
        <taxon>Pezizomycotina</taxon>
        <taxon>Eurotiomycetes</taxon>
        <taxon>Eurotiomycetidae</taxon>
        <taxon>Eurotiales</taxon>
        <taxon>Aspergillaceae</taxon>
        <taxon>Aspergillus</taxon>
        <taxon>Aspergillus subgen. Nidulantes</taxon>
    </lineage>
</organism>
<comment type="caution">
    <text evidence="1">The sequence shown here is derived from an EMBL/GenBank/DDBJ whole genome shotgun (WGS) entry which is preliminary data.</text>
</comment>
<dbReference type="RefSeq" id="XP_070904129.1">
    <property type="nucleotide sequence ID" value="XM_071044196.1"/>
</dbReference>
<gene>
    <name evidence="1" type="ORF">BJX68DRAFT_261640</name>
</gene>
<dbReference type="EMBL" id="JBFXLR010000003">
    <property type="protein sequence ID" value="KAL2859195.1"/>
    <property type="molecule type" value="Genomic_DNA"/>
</dbReference>
<dbReference type="GeneID" id="98159360"/>